<dbReference type="Proteomes" id="UP000314294">
    <property type="component" value="Unassembled WGS sequence"/>
</dbReference>
<proteinExistence type="predicted"/>
<accession>A0A4Z2HR71</accession>
<comment type="caution">
    <text evidence="5">The sequence shown here is derived from an EMBL/GenBank/DDBJ whole genome shotgun (WGS) entry which is preliminary data.</text>
</comment>
<dbReference type="GO" id="GO:0007399">
    <property type="term" value="P:nervous system development"/>
    <property type="evidence" value="ECO:0007669"/>
    <property type="project" value="InterPro"/>
</dbReference>
<evidence type="ECO:0000313" key="5">
    <source>
        <dbReference type="EMBL" id="TNN68329.1"/>
    </source>
</evidence>
<evidence type="ECO:0000313" key="6">
    <source>
        <dbReference type="Proteomes" id="UP000314294"/>
    </source>
</evidence>
<dbReference type="AlphaFoldDB" id="A0A4Z2HR71"/>
<dbReference type="EMBL" id="SRLO01000192">
    <property type="protein sequence ID" value="TNN68329.1"/>
    <property type="molecule type" value="Genomic_DNA"/>
</dbReference>
<evidence type="ECO:0000256" key="1">
    <source>
        <dbReference type="ARBA" id="ARBA00004123"/>
    </source>
</evidence>
<keyword evidence="6" id="KW-1185">Reference proteome</keyword>
<feature type="region of interest" description="Disordered" evidence="4">
    <location>
        <begin position="1"/>
        <end position="37"/>
    </location>
</feature>
<comment type="subcellular location">
    <subcellularLocation>
        <location evidence="1">Nucleus</location>
    </subcellularLocation>
</comment>
<dbReference type="GO" id="GO:0000381">
    <property type="term" value="P:regulation of alternative mRNA splicing, via spliceosome"/>
    <property type="evidence" value="ECO:0007669"/>
    <property type="project" value="InterPro"/>
</dbReference>
<dbReference type="PANTHER" id="PTHR15597:SF25">
    <property type="entry name" value="RNA BINDING PROTEIN FOX-1 HOMOLOG 3"/>
    <property type="match status" value="1"/>
</dbReference>
<evidence type="ECO:0000256" key="4">
    <source>
        <dbReference type="SAM" id="MobiDB-lite"/>
    </source>
</evidence>
<reference evidence="5 6" key="1">
    <citation type="submission" date="2019-03" db="EMBL/GenBank/DDBJ databases">
        <title>First draft genome of Liparis tanakae, snailfish: a comprehensive survey of snailfish specific genes.</title>
        <authorList>
            <person name="Kim W."/>
            <person name="Song I."/>
            <person name="Jeong J.-H."/>
            <person name="Kim D."/>
            <person name="Kim S."/>
            <person name="Ryu S."/>
            <person name="Song J.Y."/>
            <person name="Lee S.K."/>
        </authorList>
    </citation>
    <scope>NUCLEOTIDE SEQUENCE [LARGE SCALE GENOMIC DNA]</scope>
    <source>
        <tissue evidence="5">Muscle</tissue>
    </source>
</reference>
<dbReference type="GO" id="GO:0005737">
    <property type="term" value="C:cytoplasm"/>
    <property type="evidence" value="ECO:0007669"/>
    <property type="project" value="TreeGrafter"/>
</dbReference>
<evidence type="ECO:0000256" key="3">
    <source>
        <dbReference type="ARBA" id="ARBA00023242"/>
    </source>
</evidence>
<organism evidence="5 6">
    <name type="scientific">Liparis tanakae</name>
    <name type="common">Tanaka's snailfish</name>
    <dbReference type="NCBI Taxonomy" id="230148"/>
    <lineage>
        <taxon>Eukaryota</taxon>
        <taxon>Metazoa</taxon>
        <taxon>Chordata</taxon>
        <taxon>Craniata</taxon>
        <taxon>Vertebrata</taxon>
        <taxon>Euteleostomi</taxon>
        <taxon>Actinopterygii</taxon>
        <taxon>Neopterygii</taxon>
        <taxon>Teleostei</taxon>
        <taxon>Neoteleostei</taxon>
        <taxon>Acanthomorphata</taxon>
        <taxon>Eupercaria</taxon>
        <taxon>Perciformes</taxon>
        <taxon>Cottioidei</taxon>
        <taxon>Cottales</taxon>
        <taxon>Liparidae</taxon>
        <taxon>Liparis</taxon>
    </lineage>
</organism>
<dbReference type="GO" id="GO:0005634">
    <property type="term" value="C:nucleus"/>
    <property type="evidence" value="ECO:0007669"/>
    <property type="project" value="UniProtKB-SubCell"/>
</dbReference>
<keyword evidence="3" id="KW-0539">Nucleus</keyword>
<protein>
    <submittedName>
        <fullName evidence="5">RNA binding protein fox-1 1</fullName>
    </submittedName>
</protein>
<dbReference type="PANTHER" id="PTHR15597">
    <property type="entry name" value="ATAXIN 2-BINDING PROTEIN 1-RELATED"/>
    <property type="match status" value="1"/>
</dbReference>
<keyword evidence="2" id="KW-0694">RNA-binding</keyword>
<sequence length="122" mass="12398">MAQPFPPAQYPPPPQNGIPAEYASPHAHPPADYSGPSSVAEHALALYTAALTQSEQAGNDSSSPAITANTVTAVGEVWEEIVDGGLLHSTCLPSVRSHSSAALQLCSSSALLAKIPAAASLL</sequence>
<dbReference type="InterPro" id="IPR047131">
    <property type="entry name" value="RBFOX1-like"/>
</dbReference>
<dbReference type="GO" id="GO:0003729">
    <property type="term" value="F:mRNA binding"/>
    <property type="evidence" value="ECO:0007669"/>
    <property type="project" value="TreeGrafter"/>
</dbReference>
<name>A0A4Z2HR71_9TELE</name>
<gene>
    <name evidence="5" type="primary">rbfox1</name>
    <name evidence="5" type="ORF">EYF80_021512</name>
</gene>
<dbReference type="OrthoDB" id="5382468at2759"/>
<feature type="compositionally biased region" description="Pro residues" evidence="4">
    <location>
        <begin position="1"/>
        <end position="16"/>
    </location>
</feature>
<evidence type="ECO:0000256" key="2">
    <source>
        <dbReference type="ARBA" id="ARBA00022884"/>
    </source>
</evidence>